<feature type="region of interest" description="Disordered" evidence="1">
    <location>
        <begin position="27"/>
        <end position="58"/>
    </location>
</feature>
<gene>
    <name evidence="2" type="ORF">RRG08_002165</name>
</gene>
<dbReference type="AlphaFoldDB" id="A0AAE0ZAL2"/>
<keyword evidence="3" id="KW-1185">Reference proteome</keyword>
<reference evidence="2" key="1">
    <citation type="journal article" date="2023" name="G3 (Bethesda)">
        <title>A reference genome for the long-term kleptoplast-retaining sea slug Elysia crispata morphotype clarki.</title>
        <authorList>
            <person name="Eastman K.E."/>
            <person name="Pendleton A.L."/>
            <person name="Shaikh M.A."/>
            <person name="Suttiyut T."/>
            <person name="Ogas R."/>
            <person name="Tomko P."/>
            <person name="Gavelis G."/>
            <person name="Widhalm J.R."/>
            <person name="Wisecaver J.H."/>
        </authorList>
    </citation>
    <scope>NUCLEOTIDE SEQUENCE</scope>
    <source>
        <strain evidence="2">ECLA1</strain>
    </source>
</reference>
<sequence>MGDSRPISGASGHMRLGQLLNTSIDSYIDSDQSRAEGGANPSKSNFDRSNFAAKKTKEMETRPWLSLTGWDETWHRL</sequence>
<name>A0AAE0ZAL2_9GAST</name>
<dbReference type="Proteomes" id="UP001283361">
    <property type="component" value="Unassembled WGS sequence"/>
</dbReference>
<evidence type="ECO:0000256" key="1">
    <source>
        <dbReference type="SAM" id="MobiDB-lite"/>
    </source>
</evidence>
<comment type="caution">
    <text evidence="2">The sequence shown here is derived from an EMBL/GenBank/DDBJ whole genome shotgun (WGS) entry which is preliminary data.</text>
</comment>
<organism evidence="2 3">
    <name type="scientific">Elysia crispata</name>
    <name type="common">lettuce slug</name>
    <dbReference type="NCBI Taxonomy" id="231223"/>
    <lineage>
        <taxon>Eukaryota</taxon>
        <taxon>Metazoa</taxon>
        <taxon>Spiralia</taxon>
        <taxon>Lophotrochozoa</taxon>
        <taxon>Mollusca</taxon>
        <taxon>Gastropoda</taxon>
        <taxon>Heterobranchia</taxon>
        <taxon>Euthyneura</taxon>
        <taxon>Panpulmonata</taxon>
        <taxon>Sacoglossa</taxon>
        <taxon>Placobranchoidea</taxon>
        <taxon>Plakobranchidae</taxon>
        <taxon>Elysia</taxon>
    </lineage>
</organism>
<evidence type="ECO:0000313" key="3">
    <source>
        <dbReference type="Proteomes" id="UP001283361"/>
    </source>
</evidence>
<proteinExistence type="predicted"/>
<dbReference type="EMBL" id="JAWDGP010004263">
    <property type="protein sequence ID" value="KAK3765919.1"/>
    <property type="molecule type" value="Genomic_DNA"/>
</dbReference>
<accession>A0AAE0ZAL2</accession>
<evidence type="ECO:0000313" key="2">
    <source>
        <dbReference type="EMBL" id="KAK3765919.1"/>
    </source>
</evidence>
<protein>
    <submittedName>
        <fullName evidence="2">Uncharacterized protein</fullName>
    </submittedName>
</protein>